<keyword evidence="3" id="KW-0547">Nucleotide-binding</keyword>
<dbReference type="PANTHER" id="PTHR43107:SF15">
    <property type="entry name" value="FATTY ACID TRANSPORT PROTEIN 3, ISOFORM A"/>
    <property type="match status" value="1"/>
</dbReference>
<protein>
    <submittedName>
        <fullName evidence="7">AMP-binding protein</fullName>
    </submittedName>
</protein>
<sequence length="536" mass="59687">MDTLEYVELDSKLRPLGTLLSHQASLYPDREFLVIGEQSWTYKAFDAWVDQIAGSLHALGLRKGDKLAIMLPNCAEFMGLWFACARLGVVEVPVNISYRGPLLRHILEHSDASVAVVDAAYVERIAHEAVGFGKLEHLVLWSREQAPKPAAPIPALSFGEFLALSAPFPAVDVSHTDTVAILYSSGTTGPSKGIVLCHNYFWFGGSKTVKVRGITPDERIYTCLPLFHANAQLLSAMPALVCGATLVLDDHFSASTFWERMRRYRATRFNYIGGMIPILMKQPPSPADRDHSVKNATGAAAPKDMLAAFEARFGVRLIESYGQTENCTAITNPLDAPRAGSVGLPIAGYDCALVNDEDEFVGTGVVGELVFRPRYPHIMMNGYYKNPEATLAQSRNLWFHTGDLMTRDADGYYYFVDRKKDAIRRRGENISAYEVELVVNSHPAVLESAAIAVPSEVGENEVMICVALKPGEQVSPLELIKHCEELMPYFAVPRYVDFRSEFPKTPTHRIEKYRLREQGIPPTAWDREKSGYKLRR</sequence>
<comment type="similarity">
    <text evidence="1">Belongs to the ATP-dependent AMP-binding enzyme family.</text>
</comment>
<dbReference type="PANTHER" id="PTHR43107">
    <property type="entry name" value="LONG-CHAIN FATTY ACID TRANSPORT PROTEIN"/>
    <property type="match status" value="1"/>
</dbReference>
<dbReference type="EMBL" id="JBHSBV010000007">
    <property type="protein sequence ID" value="MFC4202853.1"/>
    <property type="molecule type" value="Genomic_DNA"/>
</dbReference>
<dbReference type="InterPro" id="IPR020845">
    <property type="entry name" value="AMP-binding_CS"/>
</dbReference>
<evidence type="ECO:0000256" key="2">
    <source>
        <dbReference type="ARBA" id="ARBA00022598"/>
    </source>
</evidence>
<gene>
    <name evidence="7" type="ORF">ACFOY1_18020</name>
</gene>
<keyword evidence="4" id="KW-0067">ATP-binding</keyword>
<evidence type="ECO:0000256" key="4">
    <source>
        <dbReference type="ARBA" id="ARBA00022840"/>
    </source>
</evidence>
<keyword evidence="8" id="KW-1185">Reference proteome</keyword>
<accession>A0ABV8P3T4</accession>
<dbReference type="Proteomes" id="UP001595848">
    <property type="component" value="Unassembled WGS sequence"/>
</dbReference>
<keyword evidence="2" id="KW-0436">Ligase</keyword>
<evidence type="ECO:0000313" key="8">
    <source>
        <dbReference type="Proteomes" id="UP001595848"/>
    </source>
</evidence>
<evidence type="ECO:0000313" key="7">
    <source>
        <dbReference type="EMBL" id="MFC4202853.1"/>
    </source>
</evidence>
<feature type="domain" description="AMP-binding enzyme C-terminal" evidence="6">
    <location>
        <begin position="434"/>
        <end position="507"/>
    </location>
</feature>
<dbReference type="InterPro" id="IPR025110">
    <property type="entry name" value="AMP-bd_C"/>
</dbReference>
<comment type="caution">
    <text evidence="7">The sequence shown here is derived from an EMBL/GenBank/DDBJ whole genome shotgun (WGS) entry which is preliminary data.</text>
</comment>
<evidence type="ECO:0000256" key="1">
    <source>
        <dbReference type="ARBA" id="ARBA00006432"/>
    </source>
</evidence>
<evidence type="ECO:0000256" key="3">
    <source>
        <dbReference type="ARBA" id="ARBA00022741"/>
    </source>
</evidence>
<dbReference type="PROSITE" id="PS00455">
    <property type="entry name" value="AMP_BINDING"/>
    <property type="match status" value="1"/>
</dbReference>
<name>A0ABV8P3T4_9BURK</name>
<proteinExistence type="inferred from homology"/>
<dbReference type="InterPro" id="IPR000873">
    <property type="entry name" value="AMP-dep_synth/lig_dom"/>
</dbReference>
<reference evidence="8" key="1">
    <citation type="journal article" date="2019" name="Int. J. Syst. Evol. Microbiol.">
        <title>The Global Catalogue of Microorganisms (GCM) 10K type strain sequencing project: providing services to taxonomists for standard genome sequencing and annotation.</title>
        <authorList>
            <consortium name="The Broad Institute Genomics Platform"/>
            <consortium name="The Broad Institute Genome Sequencing Center for Infectious Disease"/>
            <person name="Wu L."/>
            <person name="Ma J."/>
        </authorList>
    </citation>
    <scope>NUCLEOTIDE SEQUENCE [LARGE SCALE GENOMIC DNA]</scope>
    <source>
        <strain evidence="8">LMG 24813</strain>
    </source>
</reference>
<dbReference type="Pfam" id="PF00501">
    <property type="entry name" value="AMP-binding"/>
    <property type="match status" value="1"/>
</dbReference>
<dbReference type="RefSeq" id="WP_217965408.1">
    <property type="nucleotide sequence ID" value="NZ_JAHTBN010000006.1"/>
</dbReference>
<dbReference type="CDD" id="cd05934">
    <property type="entry name" value="FACL_DitJ_like"/>
    <property type="match status" value="1"/>
</dbReference>
<evidence type="ECO:0000259" key="5">
    <source>
        <dbReference type="Pfam" id="PF00501"/>
    </source>
</evidence>
<evidence type="ECO:0000259" key="6">
    <source>
        <dbReference type="Pfam" id="PF13193"/>
    </source>
</evidence>
<dbReference type="Pfam" id="PF13193">
    <property type="entry name" value="AMP-binding_C"/>
    <property type="match status" value="1"/>
</dbReference>
<feature type="domain" description="AMP-dependent synthetase/ligase" evidence="5">
    <location>
        <begin position="21"/>
        <end position="384"/>
    </location>
</feature>
<organism evidence="7 8">
    <name type="scientific">Candidimonas humi</name>
    <dbReference type="NCBI Taxonomy" id="683355"/>
    <lineage>
        <taxon>Bacteria</taxon>
        <taxon>Pseudomonadati</taxon>
        <taxon>Pseudomonadota</taxon>
        <taxon>Betaproteobacteria</taxon>
        <taxon>Burkholderiales</taxon>
        <taxon>Alcaligenaceae</taxon>
        <taxon>Candidimonas</taxon>
    </lineage>
</organism>